<reference evidence="5 6" key="1">
    <citation type="journal article" date="2018" name="Plant J.">
        <title>Genome sequences of Chlorella sorokiniana UTEX 1602 and Micractinium conductrix SAG 241.80: implications to maltose excretion by a green alga.</title>
        <authorList>
            <person name="Arriola M.B."/>
            <person name="Velmurugan N."/>
            <person name="Zhang Y."/>
            <person name="Plunkett M.H."/>
            <person name="Hondzo H."/>
            <person name="Barney B.M."/>
        </authorList>
    </citation>
    <scope>NUCLEOTIDE SEQUENCE [LARGE SCALE GENOMIC DNA]</scope>
    <source>
        <strain evidence="5 6">SAG 241.80</strain>
    </source>
</reference>
<proteinExistence type="predicted"/>
<dbReference type="OrthoDB" id="1939221at2759"/>
<keyword evidence="1" id="KW-0479">Metal-binding</keyword>
<keyword evidence="3" id="KW-0408">Iron</keyword>
<keyword evidence="6" id="KW-1185">Reference proteome</keyword>
<gene>
    <name evidence="5" type="ORF">C2E20_9147</name>
</gene>
<evidence type="ECO:0000313" key="5">
    <source>
        <dbReference type="EMBL" id="PSC67158.1"/>
    </source>
</evidence>
<dbReference type="Pfam" id="PF03405">
    <property type="entry name" value="FA_desaturase_2"/>
    <property type="match status" value="1"/>
</dbReference>
<dbReference type="Gene3D" id="1.10.620.20">
    <property type="entry name" value="Ribonucleotide Reductase, subunit A"/>
    <property type="match status" value="1"/>
</dbReference>
<dbReference type="GO" id="GO:0046872">
    <property type="term" value="F:metal ion binding"/>
    <property type="evidence" value="ECO:0007669"/>
    <property type="project" value="UniProtKB-KW"/>
</dbReference>
<dbReference type="EMBL" id="LHPF02000086">
    <property type="protein sequence ID" value="PSC67158.1"/>
    <property type="molecule type" value="Genomic_DNA"/>
</dbReference>
<organism evidence="5 6">
    <name type="scientific">Micractinium conductrix</name>
    <dbReference type="NCBI Taxonomy" id="554055"/>
    <lineage>
        <taxon>Eukaryota</taxon>
        <taxon>Viridiplantae</taxon>
        <taxon>Chlorophyta</taxon>
        <taxon>core chlorophytes</taxon>
        <taxon>Trebouxiophyceae</taxon>
        <taxon>Chlorellales</taxon>
        <taxon>Chlorellaceae</taxon>
        <taxon>Chlorella clade</taxon>
        <taxon>Micractinium</taxon>
    </lineage>
</organism>
<feature type="compositionally biased region" description="Low complexity" evidence="4">
    <location>
        <begin position="213"/>
        <end position="227"/>
    </location>
</feature>
<evidence type="ECO:0000256" key="4">
    <source>
        <dbReference type="SAM" id="MobiDB-lite"/>
    </source>
</evidence>
<feature type="compositionally biased region" description="Low complexity" evidence="4">
    <location>
        <begin position="258"/>
        <end position="272"/>
    </location>
</feature>
<dbReference type="AlphaFoldDB" id="A0A2P6UZ82"/>
<name>A0A2P6UZ82_9CHLO</name>
<dbReference type="InterPro" id="IPR005067">
    <property type="entry name" value="Fatty_acid_desaturase-2"/>
</dbReference>
<dbReference type="Proteomes" id="UP000239649">
    <property type="component" value="Unassembled WGS sequence"/>
</dbReference>
<evidence type="ECO:0000256" key="1">
    <source>
        <dbReference type="ARBA" id="ARBA00022723"/>
    </source>
</evidence>
<dbReference type="STRING" id="554055.A0A2P6UZ82"/>
<dbReference type="GO" id="GO:0006631">
    <property type="term" value="P:fatty acid metabolic process"/>
    <property type="evidence" value="ECO:0007669"/>
    <property type="project" value="InterPro"/>
</dbReference>
<feature type="region of interest" description="Disordered" evidence="4">
    <location>
        <begin position="168"/>
        <end position="283"/>
    </location>
</feature>
<dbReference type="PANTHER" id="PTHR31442">
    <property type="entry name" value="HOMEODOMAIN-LIKE SUPERFAMILY PROTEIN-RELATED"/>
    <property type="match status" value="1"/>
</dbReference>
<evidence type="ECO:0000256" key="2">
    <source>
        <dbReference type="ARBA" id="ARBA00023002"/>
    </source>
</evidence>
<protein>
    <submittedName>
        <fullName evidence="5">Acyl-[acyl-carrier] desaturase chloroplastic</fullName>
    </submittedName>
</protein>
<dbReference type="GO" id="GO:0003700">
    <property type="term" value="F:DNA-binding transcription factor activity"/>
    <property type="evidence" value="ECO:0007669"/>
    <property type="project" value="InterPro"/>
</dbReference>
<dbReference type="Gene3D" id="1.10.10.60">
    <property type="entry name" value="Homeodomain-like"/>
    <property type="match status" value="1"/>
</dbReference>
<dbReference type="GO" id="GO:0045300">
    <property type="term" value="F:stearoyl-[ACP] desaturase activity"/>
    <property type="evidence" value="ECO:0007669"/>
    <property type="project" value="InterPro"/>
</dbReference>
<accession>A0A2P6UZ82</accession>
<sequence length="330" mass="32985">MMNVEGMTRENVASHLQKYRLHLRRLGGFTEKDRVDVDALQRLHEQNVQQLAAQQVLQHTLALQGPRPGVLAAMGLGGHGPAAAAAAAPVTGYPVQQPTSTLPAGANSVALPPPGTVPGTATGIPIAPQPPLPPLPAPLAAVVAAAEAAAAAESGCAAAAALTSRPTNIPSAPPGGQPSSGLVALPLRPGAAPTGSVPAGLPVPTGAPQNRSAAGGLPAPGLRGMAASHPLQQPQPVPGSRAAQKPQGPSPAVGNGGAAAQASNGGASIAGGTPASSTRPQPAVAAEAQEFVCNLPARIRKLAERKAVRKQKAQKNSVKFSWLYDRQLTI</sequence>
<evidence type="ECO:0000313" key="6">
    <source>
        <dbReference type="Proteomes" id="UP000239649"/>
    </source>
</evidence>
<keyword evidence="2" id="KW-0560">Oxidoreductase</keyword>
<dbReference type="GO" id="GO:0005634">
    <property type="term" value="C:nucleus"/>
    <property type="evidence" value="ECO:0007669"/>
    <property type="project" value="TreeGrafter"/>
</dbReference>
<evidence type="ECO:0000256" key="3">
    <source>
        <dbReference type="ARBA" id="ARBA00023004"/>
    </source>
</evidence>
<dbReference type="InterPro" id="IPR044841">
    <property type="entry name" value="LUX/BOA-like"/>
</dbReference>
<dbReference type="InterPro" id="IPR012348">
    <property type="entry name" value="RNR-like"/>
</dbReference>
<dbReference type="PANTHER" id="PTHR31442:SF29">
    <property type="entry name" value="HOMEODOMAIN-LIKE SUPERFAMILY PROTEIN"/>
    <property type="match status" value="1"/>
</dbReference>
<comment type="caution">
    <text evidence="5">The sequence shown here is derived from an EMBL/GenBank/DDBJ whole genome shotgun (WGS) entry which is preliminary data.</text>
</comment>